<dbReference type="InterPro" id="IPR043428">
    <property type="entry name" value="LivM-like"/>
</dbReference>
<sequence>MDVNLLVLQLLNGLALGVLYLLIASGLSVIFGMTDIINFAHGALYMLGAYVGLSVIDATGSFWLALLLAPLSIGVVGVFLERTTLHRIYDRDPLYHIILTFGLTLMLSDAVEFIWGKSPQQFPGPDAITGAVALGPIFYPKYKLFLIVAGIAVAGGVWLLFEKTNFGLIVRGGAQSRQTVRIMGINISNYFTLVFGLAAVLAGVAGVLAGPFLNVTPTMGDQIIITAFIVVVVGGLGSFRGSVVAALLIGLVQSLGTVFVPQLTGFLVYLLMILVLLVRPQGLLGEYEVRSDSTKVTFSEIIEPVSITDKRALGLLGVLALVPLGMGSLYSPYFVGLLSLMFIWALLALSLDMVMGYMGLLSFGHAAFFGIGAYATGLFTMHVFNSFVAAAAVAIVVAAGVAWIIGALSIRLTGVYFAMITLAFAQMFHQLALTWNDVTGGSDGLTGMPTVDLFGAGLVSLGDTATFYYFALFVTVAAYVVTVKLLDSPFGRVVTAIRESERRVSFLGYDTNVYKRRAFALSGAIGGLAGALLATYQTFVSAGTLHWVVSGDVVIAMMFGGIGTLFGPMFGAGLFIGLQEILSSYTDQWRFVLGLLLVLTVMVAPRGLITVYSSVRDAVRLRMGSGGGPQRDAATDGGENR</sequence>
<feature type="transmembrane region" description="Helical" evidence="9">
    <location>
        <begin position="190"/>
        <end position="212"/>
    </location>
</feature>
<name>A0A1I6IBD5_9EURY</name>
<dbReference type="EMBL" id="FOYS01000005">
    <property type="protein sequence ID" value="SFR63986.1"/>
    <property type="molecule type" value="Genomic_DNA"/>
</dbReference>
<dbReference type="GO" id="GO:0006865">
    <property type="term" value="P:amino acid transport"/>
    <property type="evidence" value="ECO:0007669"/>
    <property type="project" value="UniProtKB-KW"/>
</dbReference>
<evidence type="ECO:0000256" key="5">
    <source>
        <dbReference type="ARBA" id="ARBA00022970"/>
    </source>
</evidence>
<keyword evidence="7 9" id="KW-0472">Membrane</keyword>
<dbReference type="CDD" id="cd06582">
    <property type="entry name" value="TM_PBP1_LivH_like"/>
    <property type="match status" value="1"/>
</dbReference>
<accession>A0A1I6IBD5</accession>
<feature type="transmembrane region" description="Helical" evidence="9">
    <location>
        <begin position="36"/>
        <end position="56"/>
    </location>
</feature>
<keyword evidence="4 9" id="KW-0812">Transmembrane</keyword>
<dbReference type="AlphaFoldDB" id="A0A1I6IBD5"/>
<protein>
    <submittedName>
        <fullName evidence="10">Branched-chain amino acid transport system permease protein</fullName>
    </submittedName>
</protein>
<dbReference type="GO" id="GO:0015658">
    <property type="term" value="F:branched-chain amino acid transmembrane transporter activity"/>
    <property type="evidence" value="ECO:0007669"/>
    <property type="project" value="InterPro"/>
</dbReference>
<gene>
    <name evidence="10" type="ORF">SAMN04488124_2983</name>
</gene>
<evidence type="ECO:0000256" key="1">
    <source>
        <dbReference type="ARBA" id="ARBA00004651"/>
    </source>
</evidence>
<evidence type="ECO:0000256" key="3">
    <source>
        <dbReference type="ARBA" id="ARBA00022475"/>
    </source>
</evidence>
<evidence type="ECO:0000256" key="7">
    <source>
        <dbReference type="ARBA" id="ARBA00023136"/>
    </source>
</evidence>
<keyword evidence="6 9" id="KW-1133">Transmembrane helix</keyword>
<reference evidence="11" key="1">
    <citation type="submission" date="2016-10" db="EMBL/GenBank/DDBJ databases">
        <authorList>
            <person name="Varghese N."/>
            <person name="Submissions S."/>
        </authorList>
    </citation>
    <scope>NUCLEOTIDE SEQUENCE [LARGE SCALE GENOMIC DNA]</scope>
    <source>
        <strain evidence="11">CGMCC 1.8711</strain>
    </source>
</reference>
<feature type="transmembrane region" description="Helical" evidence="9">
    <location>
        <begin position="144"/>
        <end position="161"/>
    </location>
</feature>
<feature type="transmembrane region" description="Helical" evidence="9">
    <location>
        <begin position="415"/>
        <end position="435"/>
    </location>
</feature>
<dbReference type="Pfam" id="PF02653">
    <property type="entry name" value="BPD_transp_2"/>
    <property type="match status" value="2"/>
</dbReference>
<comment type="subcellular location">
    <subcellularLocation>
        <location evidence="1">Cell membrane</location>
        <topology evidence="1">Multi-pass membrane protein</topology>
    </subcellularLocation>
</comment>
<feature type="transmembrane region" description="Helical" evidence="9">
    <location>
        <begin position="224"/>
        <end position="251"/>
    </location>
</feature>
<evidence type="ECO:0000256" key="8">
    <source>
        <dbReference type="ARBA" id="ARBA00037998"/>
    </source>
</evidence>
<evidence type="ECO:0000313" key="10">
    <source>
        <dbReference type="EMBL" id="SFR63986.1"/>
    </source>
</evidence>
<dbReference type="GO" id="GO:0005886">
    <property type="term" value="C:plasma membrane"/>
    <property type="evidence" value="ECO:0007669"/>
    <property type="project" value="UniProtKB-SubCell"/>
</dbReference>
<evidence type="ECO:0000313" key="11">
    <source>
        <dbReference type="Proteomes" id="UP000243250"/>
    </source>
</evidence>
<organism evidence="10 11">
    <name type="scientific">Halogeometricum limi</name>
    <dbReference type="NCBI Taxonomy" id="555875"/>
    <lineage>
        <taxon>Archaea</taxon>
        <taxon>Methanobacteriati</taxon>
        <taxon>Methanobacteriota</taxon>
        <taxon>Stenosarchaea group</taxon>
        <taxon>Halobacteria</taxon>
        <taxon>Halobacteriales</taxon>
        <taxon>Haloferacaceae</taxon>
        <taxon>Halogeometricum</taxon>
    </lineage>
</organism>
<feature type="transmembrane region" description="Helical" evidence="9">
    <location>
        <begin position="62"/>
        <end position="81"/>
    </location>
</feature>
<proteinExistence type="inferred from homology"/>
<feature type="transmembrane region" description="Helical" evidence="9">
    <location>
        <begin position="556"/>
        <end position="578"/>
    </location>
</feature>
<keyword evidence="3" id="KW-1003">Cell membrane</keyword>
<feature type="transmembrane region" description="Helical" evidence="9">
    <location>
        <begin position="258"/>
        <end position="278"/>
    </location>
</feature>
<dbReference type="CDD" id="cd06581">
    <property type="entry name" value="TM_PBP1_LivM_like"/>
    <property type="match status" value="1"/>
</dbReference>
<keyword evidence="5" id="KW-0029">Amino-acid transport</keyword>
<evidence type="ECO:0000256" key="6">
    <source>
        <dbReference type="ARBA" id="ARBA00022989"/>
    </source>
</evidence>
<feature type="transmembrane region" description="Helical" evidence="9">
    <location>
        <begin position="356"/>
        <end position="375"/>
    </location>
</feature>
<feature type="transmembrane region" description="Helical" evidence="9">
    <location>
        <begin position="467"/>
        <end position="486"/>
    </location>
</feature>
<feature type="transmembrane region" description="Helical" evidence="9">
    <location>
        <begin position="518"/>
        <end position="536"/>
    </location>
</feature>
<dbReference type="InterPro" id="IPR001851">
    <property type="entry name" value="ABC_transp_permease"/>
</dbReference>
<comment type="similarity">
    <text evidence="8">Belongs to the binding-protein-dependent transport system permease family. LivHM subfamily.</text>
</comment>
<feature type="transmembrane region" description="Helical" evidence="9">
    <location>
        <begin position="93"/>
        <end position="115"/>
    </location>
</feature>
<dbReference type="PANTHER" id="PTHR11795">
    <property type="entry name" value="BRANCHED-CHAIN AMINO ACID TRANSPORT SYSTEM PERMEASE PROTEIN LIVH"/>
    <property type="match status" value="1"/>
</dbReference>
<keyword evidence="11" id="KW-1185">Reference proteome</keyword>
<evidence type="ECO:0000256" key="2">
    <source>
        <dbReference type="ARBA" id="ARBA00022448"/>
    </source>
</evidence>
<feature type="transmembrane region" description="Helical" evidence="9">
    <location>
        <begin position="330"/>
        <end position="349"/>
    </location>
</feature>
<dbReference type="PANTHER" id="PTHR11795:SF442">
    <property type="entry name" value="ABC TRANSPORTER ATP-BINDING PROTEIN"/>
    <property type="match status" value="1"/>
</dbReference>
<dbReference type="InterPro" id="IPR052157">
    <property type="entry name" value="BCAA_transport_permease"/>
</dbReference>
<feature type="transmembrane region" description="Helical" evidence="9">
    <location>
        <begin position="6"/>
        <end position="24"/>
    </location>
</feature>
<dbReference type="STRING" id="555875.SAMN04488124_2983"/>
<dbReference type="Proteomes" id="UP000243250">
    <property type="component" value="Unassembled WGS sequence"/>
</dbReference>
<evidence type="ECO:0000256" key="9">
    <source>
        <dbReference type="SAM" id="Phobius"/>
    </source>
</evidence>
<evidence type="ECO:0000256" key="4">
    <source>
        <dbReference type="ARBA" id="ARBA00022692"/>
    </source>
</evidence>
<feature type="transmembrane region" description="Helical" evidence="9">
    <location>
        <begin position="590"/>
        <end position="615"/>
    </location>
</feature>
<feature type="transmembrane region" description="Helical" evidence="9">
    <location>
        <begin position="387"/>
        <end position="408"/>
    </location>
</feature>
<keyword evidence="2" id="KW-0813">Transport</keyword>
<dbReference type="RefSeq" id="WP_245758383.1">
    <property type="nucleotide sequence ID" value="NZ_FOYS01000005.1"/>
</dbReference>